<sequence>MCLTALLAFLPLQTADRVDLAKADAFGASGASLTQVAVGLSSQIDARDTTAALMVTLEKHSAAVAMTRDPDAGFVFVTDRGGLFGGEYPALEPYEALVSARLSADSGFLEDLGGGGFVVVGTIPKLAEVEGVAPNVVSAAGEDSYGSGYYLFTVPRGGDIHALQEDLDQLWRAHGVDVVHEGLAPPPDRWAVLLAMRNPYTLFVWLALVGSLAALVVVGRSPSVRATRWLRIAASCGATRAAAWRRVLARYVSSAAAGSAIACGSLWGLALGIGQLSLLASPSSLLWEVLVASLGGLIIAALIGAGHAWAAVRRVDHEICW</sequence>
<accession>A0A1Q2CQL4</accession>
<dbReference type="KEGG" id="tes:BW730_13730"/>
<gene>
    <name evidence="2" type="ORF">BW730_13730</name>
</gene>
<feature type="transmembrane region" description="Helical" evidence="1">
    <location>
        <begin position="202"/>
        <end position="219"/>
    </location>
</feature>
<dbReference type="STRING" id="1332264.BW730_13730"/>
<name>A0A1Q2CQL4_9ACTN</name>
<keyword evidence="1" id="KW-0472">Membrane</keyword>
<reference evidence="3" key="1">
    <citation type="submission" date="2017-02" db="EMBL/GenBank/DDBJ databases">
        <title>Tessaracoccus aquaemaris sp. nov., isolated from the intestine of a Korean rockfish, Sebastes schlegelii, in a marine aquaculture pond.</title>
        <authorList>
            <person name="Tak E.J."/>
            <person name="Bae J.-W."/>
        </authorList>
    </citation>
    <scope>NUCLEOTIDE SEQUENCE [LARGE SCALE GENOMIC DNA]</scope>
    <source>
        <strain evidence="3">NSG39</strain>
    </source>
</reference>
<evidence type="ECO:0000313" key="2">
    <source>
        <dbReference type="EMBL" id="AQP48406.1"/>
    </source>
</evidence>
<proteinExistence type="predicted"/>
<dbReference type="EMBL" id="CP019606">
    <property type="protein sequence ID" value="AQP48406.1"/>
    <property type="molecule type" value="Genomic_DNA"/>
</dbReference>
<dbReference type="AlphaFoldDB" id="A0A1Q2CQL4"/>
<evidence type="ECO:0000313" key="3">
    <source>
        <dbReference type="Proteomes" id="UP000188145"/>
    </source>
</evidence>
<feature type="transmembrane region" description="Helical" evidence="1">
    <location>
        <begin position="248"/>
        <end position="273"/>
    </location>
</feature>
<protein>
    <submittedName>
        <fullName evidence="2">Uncharacterized protein</fullName>
    </submittedName>
</protein>
<dbReference type="Proteomes" id="UP000188145">
    <property type="component" value="Chromosome"/>
</dbReference>
<keyword evidence="1" id="KW-1133">Transmembrane helix</keyword>
<keyword evidence="1" id="KW-0812">Transmembrane</keyword>
<organism evidence="2 3">
    <name type="scientific">Tessaracoccus aquimaris</name>
    <dbReference type="NCBI Taxonomy" id="1332264"/>
    <lineage>
        <taxon>Bacteria</taxon>
        <taxon>Bacillati</taxon>
        <taxon>Actinomycetota</taxon>
        <taxon>Actinomycetes</taxon>
        <taxon>Propionibacteriales</taxon>
        <taxon>Propionibacteriaceae</taxon>
        <taxon>Tessaracoccus</taxon>
    </lineage>
</organism>
<evidence type="ECO:0000256" key="1">
    <source>
        <dbReference type="SAM" id="Phobius"/>
    </source>
</evidence>
<feature type="transmembrane region" description="Helical" evidence="1">
    <location>
        <begin position="285"/>
        <end position="305"/>
    </location>
</feature>
<keyword evidence="3" id="KW-1185">Reference proteome</keyword>